<evidence type="ECO:0000313" key="1">
    <source>
        <dbReference type="EMBL" id="NYG59986.1"/>
    </source>
</evidence>
<reference evidence="1 2" key="1">
    <citation type="submission" date="2020-07" db="EMBL/GenBank/DDBJ databases">
        <title>Sequencing the genomes of 1000 actinobacteria strains.</title>
        <authorList>
            <person name="Klenk H.-P."/>
        </authorList>
    </citation>
    <scope>NUCLEOTIDE SEQUENCE [LARGE SCALE GENOMIC DNA]</scope>
    <source>
        <strain evidence="1 2">DSM 23819</strain>
    </source>
</reference>
<evidence type="ECO:0000313" key="2">
    <source>
        <dbReference type="Proteomes" id="UP000540656"/>
    </source>
</evidence>
<dbReference type="Proteomes" id="UP000540656">
    <property type="component" value="Unassembled WGS sequence"/>
</dbReference>
<name>A0A7Y9S2B0_9ACTN</name>
<proteinExistence type="predicted"/>
<accession>A0A7Y9S2B0</accession>
<dbReference type="EMBL" id="JACCAA010000001">
    <property type="protein sequence ID" value="NYG59986.1"/>
    <property type="molecule type" value="Genomic_DNA"/>
</dbReference>
<keyword evidence="2" id="KW-1185">Reference proteome</keyword>
<organism evidence="1 2">
    <name type="scientific">Nocardioides daedukensis</name>
    <dbReference type="NCBI Taxonomy" id="634462"/>
    <lineage>
        <taxon>Bacteria</taxon>
        <taxon>Bacillati</taxon>
        <taxon>Actinomycetota</taxon>
        <taxon>Actinomycetes</taxon>
        <taxon>Propionibacteriales</taxon>
        <taxon>Nocardioidaceae</taxon>
        <taxon>Nocardioides</taxon>
    </lineage>
</organism>
<gene>
    <name evidence="1" type="ORF">BJ980_002909</name>
</gene>
<comment type="caution">
    <text evidence="1">The sequence shown here is derived from an EMBL/GenBank/DDBJ whole genome shotgun (WGS) entry which is preliminary data.</text>
</comment>
<protein>
    <submittedName>
        <fullName evidence="1">Uncharacterized protein</fullName>
    </submittedName>
</protein>
<sequence>MGGVLLTLAVRRLARALRGEVLALLLLLTL</sequence>
<dbReference type="AlphaFoldDB" id="A0A7Y9S2B0"/>